<reference evidence="1 2" key="1">
    <citation type="submission" date="2019-03" db="EMBL/GenBank/DDBJ databases">
        <title>The genome sequence of a newly discovered highly antifungal drug resistant Aspergillus species, Aspergillus tanneri NIH 1004.</title>
        <authorList>
            <person name="Mounaud S."/>
            <person name="Singh I."/>
            <person name="Joardar V."/>
            <person name="Pakala S."/>
            <person name="Pakala S."/>
            <person name="Venepally P."/>
            <person name="Hoover J."/>
            <person name="Nierman W."/>
            <person name="Chung J."/>
            <person name="Losada L."/>
        </authorList>
    </citation>
    <scope>NUCLEOTIDE SEQUENCE [LARGE SCALE GENOMIC DNA]</scope>
    <source>
        <strain evidence="1 2">NIH1004</strain>
    </source>
</reference>
<evidence type="ECO:0000313" key="1">
    <source>
        <dbReference type="EMBL" id="THC93954.1"/>
    </source>
</evidence>
<dbReference type="EMBL" id="SOSA01000234">
    <property type="protein sequence ID" value="THC93954.1"/>
    <property type="molecule type" value="Genomic_DNA"/>
</dbReference>
<dbReference type="AlphaFoldDB" id="A0A4V3UP71"/>
<name>A0A4V3UP71_9EURO</name>
<proteinExistence type="predicted"/>
<protein>
    <submittedName>
        <fullName evidence="1">Uncharacterized protein</fullName>
    </submittedName>
</protein>
<sequence length="200" mass="23517">MSDLSDLSDESVNESYPDGSILRGREGFEIEFLSFRFRLETLIWKRPDSGLNERVGLFRAEELSISIRMKFMVQLKIECASSQPSSIFLHGKIRNRATQLFRYETDVFDNLTESGYTPGFITRAFLIQDDTYAYPGGCLHVYVLDDYPLLDLYDACRFLIKEDLYPLEKHFYNMQKYFDKYGIVSRGYMTMYKFHVEKKA</sequence>
<keyword evidence="2" id="KW-1185">Reference proteome</keyword>
<dbReference type="Proteomes" id="UP000308092">
    <property type="component" value="Unassembled WGS sequence"/>
</dbReference>
<gene>
    <name evidence="1" type="ORF">EYZ11_006565</name>
</gene>
<organism evidence="1 2">
    <name type="scientific">Aspergillus tanneri</name>
    <dbReference type="NCBI Taxonomy" id="1220188"/>
    <lineage>
        <taxon>Eukaryota</taxon>
        <taxon>Fungi</taxon>
        <taxon>Dikarya</taxon>
        <taxon>Ascomycota</taxon>
        <taxon>Pezizomycotina</taxon>
        <taxon>Eurotiomycetes</taxon>
        <taxon>Eurotiomycetidae</taxon>
        <taxon>Eurotiales</taxon>
        <taxon>Aspergillaceae</taxon>
        <taxon>Aspergillus</taxon>
        <taxon>Aspergillus subgen. Circumdati</taxon>
    </lineage>
</organism>
<evidence type="ECO:0000313" key="2">
    <source>
        <dbReference type="Proteomes" id="UP000308092"/>
    </source>
</evidence>
<dbReference type="VEuPathDB" id="FungiDB:EYZ11_006565"/>
<accession>A0A4V3UP71</accession>
<comment type="caution">
    <text evidence="1">The sequence shown here is derived from an EMBL/GenBank/DDBJ whole genome shotgun (WGS) entry which is preliminary data.</text>
</comment>